<sequence length="99" mass="10943">MHRWKLSGYLAGSISGPCFAQTDQWKNRYQARQGIEATIAQGVKAFGLRRSRYRGTAKTHLQHLLTAAAINLVRLDAWLTDKPLAPTRVSHFAALAPAA</sequence>
<comment type="caution">
    <text evidence="2">The sequence shown here is derived from an EMBL/GenBank/DDBJ whole genome shotgun (WGS) entry which is preliminary data.</text>
</comment>
<protein>
    <submittedName>
        <fullName evidence="2">Transposase</fullName>
    </submittedName>
</protein>
<dbReference type="Pfam" id="PF13751">
    <property type="entry name" value="DDE_Tnp_1_6"/>
    <property type="match status" value="1"/>
</dbReference>
<reference evidence="2 3" key="1">
    <citation type="submission" date="2024-09" db="EMBL/GenBank/DDBJ databases">
        <authorList>
            <person name="Sun Q."/>
            <person name="Mori K."/>
        </authorList>
    </citation>
    <scope>NUCLEOTIDE SEQUENCE [LARGE SCALE GENOMIC DNA]</scope>
    <source>
        <strain evidence="2 3">JCM 3323</strain>
    </source>
</reference>
<gene>
    <name evidence="2" type="ORF">ACFFRN_36545</name>
</gene>
<dbReference type="EMBL" id="JBHMCE010000013">
    <property type="protein sequence ID" value="MFB9532147.1"/>
    <property type="molecule type" value="Genomic_DNA"/>
</dbReference>
<name>A0ABV5Q9J8_9ACTN</name>
<keyword evidence="3" id="KW-1185">Reference proteome</keyword>
<organism evidence="2 3">
    <name type="scientific">Nonomuraea roseola</name>
    <dbReference type="NCBI Taxonomy" id="46179"/>
    <lineage>
        <taxon>Bacteria</taxon>
        <taxon>Bacillati</taxon>
        <taxon>Actinomycetota</taxon>
        <taxon>Actinomycetes</taxon>
        <taxon>Streptosporangiales</taxon>
        <taxon>Streptosporangiaceae</taxon>
        <taxon>Nonomuraea</taxon>
    </lineage>
</organism>
<dbReference type="InterPro" id="IPR025668">
    <property type="entry name" value="Tnp_DDE_dom"/>
</dbReference>
<dbReference type="Proteomes" id="UP001589646">
    <property type="component" value="Unassembled WGS sequence"/>
</dbReference>
<evidence type="ECO:0000313" key="3">
    <source>
        <dbReference type="Proteomes" id="UP001589646"/>
    </source>
</evidence>
<evidence type="ECO:0000313" key="2">
    <source>
        <dbReference type="EMBL" id="MFB9532147.1"/>
    </source>
</evidence>
<feature type="domain" description="Transposase DDE" evidence="1">
    <location>
        <begin position="21"/>
        <end position="75"/>
    </location>
</feature>
<accession>A0ABV5Q9J8</accession>
<dbReference type="RefSeq" id="WP_346130302.1">
    <property type="nucleotide sequence ID" value="NZ_BAAAXC010000015.1"/>
</dbReference>
<evidence type="ECO:0000259" key="1">
    <source>
        <dbReference type="Pfam" id="PF13751"/>
    </source>
</evidence>
<proteinExistence type="predicted"/>